<evidence type="ECO:0000256" key="3">
    <source>
        <dbReference type="ARBA" id="ARBA00023024"/>
    </source>
</evidence>
<evidence type="ECO:0000256" key="1">
    <source>
        <dbReference type="ARBA" id="ARBA00000822"/>
    </source>
</evidence>
<keyword evidence="5" id="KW-0119">Carbohydrate metabolism</keyword>
<organism evidence="7 8">
    <name type="scientific">Solanum commersonii</name>
    <name type="common">Commerson's wild potato</name>
    <name type="synonym">Commerson's nightshade</name>
    <dbReference type="NCBI Taxonomy" id="4109"/>
    <lineage>
        <taxon>Eukaryota</taxon>
        <taxon>Viridiplantae</taxon>
        <taxon>Streptophyta</taxon>
        <taxon>Embryophyta</taxon>
        <taxon>Tracheophyta</taxon>
        <taxon>Spermatophyta</taxon>
        <taxon>Magnoliopsida</taxon>
        <taxon>eudicotyledons</taxon>
        <taxon>Gunneridae</taxon>
        <taxon>Pentapetalae</taxon>
        <taxon>asterids</taxon>
        <taxon>lamiids</taxon>
        <taxon>Solanales</taxon>
        <taxon>Solanaceae</taxon>
        <taxon>Solanoideae</taxon>
        <taxon>Solaneae</taxon>
        <taxon>Solanum</taxon>
    </lineage>
</organism>
<dbReference type="GO" id="GO:0000272">
    <property type="term" value="P:polysaccharide catabolic process"/>
    <property type="evidence" value="ECO:0007669"/>
    <property type="project" value="UniProtKB-KW"/>
</dbReference>
<keyword evidence="2" id="KW-0732">Signal</keyword>
<dbReference type="AlphaFoldDB" id="A0A9J5Z4M7"/>
<dbReference type="EMBL" id="JACXVP010000005">
    <property type="protein sequence ID" value="KAG5606388.1"/>
    <property type="molecule type" value="Genomic_DNA"/>
</dbReference>
<dbReference type="GO" id="GO:0005576">
    <property type="term" value="C:extracellular region"/>
    <property type="evidence" value="ECO:0007669"/>
    <property type="project" value="TreeGrafter"/>
</dbReference>
<keyword evidence="8" id="KW-1185">Reference proteome</keyword>
<evidence type="ECO:0000313" key="7">
    <source>
        <dbReference type="EMBL" id="KAG5606388.1"/>
    </source>
</evidence>
<evidence type="ECO:0000256" key="4">
    <source>
        <dbReference type="ARBA" id="ARBA00023157"/>
    </source>
</evidence>
<dbReference type="PANTHER" id="PTHR45708:SF22">
    <property type="entry name" value="ACIDIC ENDOCHITINASE"/>
    <property type="match status" value="1"/>
</dbReference>
<evidence type="ECO:0000256" key="6">
    <source>
        <dbReference type="ARBA" id="ARBA00023326"/>
    </source>
</evidence>
<gene>
    <name evidence="7" type="ORF">H5410_027880</name>
</gene>
<dbReference type="GO" id="GO:0008843">
    <property type="term" value="F:endochitinase activity"/>
    <property type="evidence" value="ECO:0007669"/>
    <property type="project" value="UniProtKB-EC"/>
</dbReference>
<keyword evidence="3" id="KW-0146">Chitin degradation</keyword>
<dbReference type="InterPro" id="IPR050542">
    <property type="entry name" value="Glycosyl_Hydrlase18_Chitinase"/>
</dbReference>
<comment type="catalytic activity">
    <reaction evidence="1">
        <text>Random endo-hydrolysis of N-acetyl-beta-D-glucosaminide (1-&gt;4)-beta-linkages in chitin and chitodextrins.</text>
        <dbReference type="EC" id="3.2.1.14"/>
    </reaction>
</comment>
<dbReference type="Gene3D" id="3.20.20.80">
    <property type="entry name" value="Glycosidases"/>
    <property type="match status" value="1"/>
</dbReference>
<accession>A0A9J5Z4M7</accession>
<evidence type="ECO:0000256" key="5">
    <source>
        <dbReference type="ARBA" id="ARBA00023277"/>
    </source>
</evidence>
<name>A0A9J5Z4M7_SOLCO</name>
<comment type="caution">
    <text evidence="7">The sequence shown here is derived from an EMBL/GenBank/DDBJ whole genome shotgun (WGS) entry which is preliminary data.</text>
</comment>
<evidence type="ECO:0000256" key="2">
    <source>
        <dbReference type="ARBA" id="ARBA00022729"/>
    </source>
</evidence>
<evidence type="ECO:0000313" key="8">
    <source>
        <dbReference type="Proteomes" id="UP000824120"/>
    </source>
</evidence>
<reference evidence="7 8" key="1">
    <citation type="submission" date="2020-09" db="EMBL/GenBank/DDBJ databases">
        <title>De no assembly of potato wild relative species, Solanum commersonii.</title>
        <authorList>
            <person name="Cho K."/>
        </authorList>
    </citation>
    <scope>NUCLEOTIDE SEQUENCE [LARGE SCALE GENOMIC DNA]</scope>
    <source>
        <strain evidence="7">LZ3.2</strain>
        <tissue evidence="7">Leaf</tissue>
    </source>
</reference>
<dbReference type="OrthoDB" id="6020543at2759"/>
<dbReference type="Proteomes" id="UP000824120">
    <property type="component" value="Chromosome 5"/>
</dbReference>
<dbReference type="GO" id="GO:0006032">
    <property type="term" value="P:chitin catabolic process"/>
    <property type="evidence" value="ECO:0007669"/>
    <property type="project" value="UniProtKB-KW"/>
</dbReference>
<dbReference type="SUPFAM" id="SSF51445">
    <property type="entry name" value="(Trans)glycosidases"/>
    <property type="match status" value="1"/>
</dbReference>
<protein>
    <submittedName>
        <fullName evidence="7">Uncharacterized protein</fullName>
    </submittedName>
</protein>
<dbReference type="PANTHER" id="PTHR45708">
    <property type="entry name" value="ENDOCHITINASE"/>
    <property type="match status" value="1"/>
</dbReference>
<dbReference type="InterPro" id="IPR017853">
    <property type="entry name" value="GH"/>
</dbReference>
<sequence>MELSRFQLRELKGLPAASRAAGSGFIPSDVLVSQVLPAISGSPKYGGVTLWSKFYDNGYSSAIKPRV</sequence>
<keyword evidence="4" id="KW-1015">Disulfide bond</keyword>
<keyword evidence="6" id="KW-0624">Polysaccharide degradation</keyword>
<proteinExistence type="predicted"/>